<evidence type="ECO:0000256" key="1">
    <source>
        <dbReference type="ARBA" id="ARBA00019435"/>
    </source>
</evidence>
<evidence type="ECO:0000256" key="5">
    <source>
        <dbReference type="ARBA" id="ARBA00023159"/>
    </source>
</evidence>
<evidence type="ECO:0000256" key="4">
    <source>
        <dbReference type="ARBA" id="ARBA00023125"/>
    </source>
</evidence>
<comment type="caution">
    <text evidence="9">The sequence shown here is derived from an EMBL/GenBank/DDBJ whole genome shotgun (WGS) entry which is preliminary data.</text>
</comment>
<dbReference type="Gene3D" id="1.10.260.40">
    <property type="entry name" value="lambda repressor-like DNA-binding domains"/>
    <property type="match status" value="1"/>
</dbReference>
<reference evidence="10" key="1">
    <citation type="journal article" date="2019" name="Int. J. Syst. Evol. Microbiol.">
        <title>The Global Catalogue of Microorganisms (GCM) 10K type strain sequencing project: providing services to taxonomists for standard genome sequencing and annotation.</title>
        <authorList>
            <consortium name="The Broad Institute Genomics Platform"/>
            <consortium name="The Broad Institute Genome Sequencing Center for Infectious Disease"/>
            <person name="Wu L."/>
            <person name="Ma J."/>
        </authorList>
    </citation>
    <scope>NUCLEOTIDE SEQUENCE [LARGE SCALE GENOMIC DNA]</scope>
    <source>
        <strain evidence="10">CGMCC 1.19061</strain>
    </source>
</reference>
<dbReference type="InterPro" id="IPR028082">
    <property type="entry name" value="Peripla_BP_I"/>
</dbReference>
<dbReference type="Proteomes" id="UP001596026">
    <property type="component" value="Unassembled WGS sequence"/>
</dbReference>
<dbReference type="InterPro" id="IPR010982">
    <property type="entry name" value="Lambda_DNA-bd_dom_sf"/>
</dbReference>
<evidence type="ECO:0000256" key="3">
    <source>
        <dbReference type="ARBA" id="ARBA00023015"/>
    </source>
</evidence>
<accession>A0ABV9M765</accession>
<evidence type="ECO:0000313" key="9">
    <source>
        <dbReference type="EMBL" id="MFC4710955.1"/>
    </source>
</evidence>
<dbReference type="PROSITE" id="PS50932">
    <property type="entry name" value="HTH_LACI_2"/>
    <property type="match status" value="1"/>
</dbReference>
<dbReference type="SUPFAM" id="SSF47413">
    <property type="entry name" value="lambda repressor-like DNA-binding domains"/>
    <property type="match status" value="1"/>
</dbReference>
<dbReference type="RefSeq" id="WP_379966913.1">
    <property type="nucleotide sequence ID" value="NZ_JBHSGT010000062.1"/>
</dbReference>
<dbReference type="InterPro" id="IPR000843">
    <property type="entry name" value="HTH_LacI"/>
</dbReference>
<dbReference type="Gene3D" id="3.40.50.2300">
    <property type="match status" value="2"/>
</dbReference>
<dbReference type="CDD" id="cd01392">
    <property type="entry name" value="HTH_LacI"/>
    <property type="match status" value="1"/>
</dbReference>
<keyword evidence="10" id="KW-1185">Reference proteome</keyword>
<dbReference type="EMBL" id="JBHSGT010000062">
    <property type="protein sequence ID" value="MFC4710955.1"/>
    <property type="molecule type" value="Genomic_DNA"/>
</dbReference>
<dbReference type="Pfam" id="PF13377">
    <property type="entry name" value="Peripla_BP_3"/>
    <property type="match status" value="1"/>
</dbReference>
<evidence type="ECO:0000259" key="8">
    <source>
        <dbReference type="PROSITE" id="PS50932"/>
    </source>
</evidence>
<feature type="domain" description="HTH lacI-type" evidence="8">
    <location>
        <begin position="6"/>
        <end position="60"/>
    </location>
</feature>
<proteinExistence type="predicted"/>
<evidence type="ECO:0000313" key="10">
    <source>
        <dbReference type="Proteomes" id="UP001596026"/>
    </source>
</evidence>
<dbReference type="PRINTS" id="PR00036">
    <property type="entry name" value="HTHLACI"/>
</dbReference>
<dbReference type="CDD" id="cd06298">
    <property type="entry name" value="PBP1_CcpA"/>
    <property type="match status" value="1"/>
</dbReference>
<keyword evidence="6 7" id="KW-0804">Transcription</keyword>
<protein>
    <recommendedName>
        <fullName evidence="1 7">Catabolite control protein A</fullName>
    </recommendedName>
</protein>
<gene>
    <name evidence="9" type="primary">ccpA</name>
    <name evidence="9" type="ORF">ACFO3L_10120</name>
</gene>
<sequence length="333" mass="36372">MDKQTITIYDVAREANVSMATVSRVVNGNPNVKPATRKKVLEVIDRLDYRPNAVARGLASKKTTTVGVIIPDVSNMFFSSLARGIDDVATMYKYNIILANSDGDSQKEVNVLNNLLAKQVDGVIFMGHRITDEVRAEFSRSKTPVVLAGSIDPDQQVGSVNIDYKSAAKDSVNLLAKNGNQKIAFISGALIDAINGQNRLGGYKEALTENKLTYTEGLVFESPYSFKDGYELVDRLLNSGATAAYVTDDELAIGILDGLIDKGIKVPEDFEIITSNNSLLTQVARPKLSSVTQPLYDIGAVSMRLLTKLMNKEEVEEKTITLPYGIVQRNSTK</sequence>
<dbReference type="SMART" id="SM00354">
    <property type="entry name" value="HTH_LACI"/>
    <property type="match status" value="1"/>
</dbReference>
<organism evidence="9 10">
    <name type="scientific">Enterococcus eurekensis</name>
    <dbReference type="NCBI Taxonomy" id="1159753"/>
    <lineage>
        <taxon>Bacteria</taxon>
        <taxon>Bacillati</taxon>
        <taxon>Bacillota</taxon>
        <taxon>Bacilli</taxon>
        <taxon>Lactobacillales</taxon>
        <taxon>Enterococcaceae</taxon>
        <taxon>Enterococcus</taxon>
    </lineage>
</organism>
<evidence type="ECO:0000256" key="2">
    <source>
        <dbReference type="ARBA" id="ARBA00022491"/>
    </source>
</evidence>
<dbReference type="NCBIfam" id="TIGR01481">
    <property type="entry name" value="ccpA"/>
    <property type="match status" value="1"/>
</dbReference>
<dbReference type="PROSITE" id="PS00356">
    <property type="entry name" value="HTH_LACI_1"/>
    <property type="match status" value="1"/>
</dbReference>
<keyword evidence="4 7" id="KW-0238">DNA-binding</keyword>
<keyword evidence="2 7" id="KW-0678">Repressor</keyword>
<dbReference type="PANTHER" id="PTHR30146">
    <property type="entry name" value="LACI-RELATED TRANSCRIPTIONAL REPRESSOR"/>
    <property type="match status" value="1"/>
</dbReference>
<comment type="function">
    <text evidence="7">Global transcriptional regulator of carbon catabolite repression (CCR) and carbon catabolite activation (CCA), which ensures optimal energy usage under diverse conditions.</text>
</comment>
<dbReference type="PANTHER" id="PTHR30146:SF150">
    <property type="entry name" value="ARABINOSE METABOLISM TRANSCRIPTIONAL REPRESSOR"/>
    <property type="match status" value="1"/>
</dbReference>
<evidence type="ECO:0000256" key="7">
    <source>
        <dbReference type="RuleBase" id="RU368079"/>
    </source>
</evidence>
<dbReference type="SUPFAM" id="SSF53822">
    <property type="entry name" value="Periplasmic binding protein-like I"/>
    <property type="match status" value="1"/>
</dbReference>
<keyword evidence="5 7" id="KW-0010">Activator</keyword>
<dbReference type="InterPro" id="IPR046335">
    <property type="entry name" value="LacI/GalR-like_sensor"/>
</dbReference>
<dbReference type="Pfam" id="PF00356">
    <property type="entry name" value="LacI"/>
    <property type="match status" value="1"/>
</dbReference>
<dbReference type="InterPro" id="IPR006377">
    <property type="entry name" value="CcpA"/>
</dbReference>
<keyword evidence="3 7" id="KW-0805">Transcription regulation</keyword>
<evidence type="ECO:0000256" key="6">
    <source>
        <dbReference type="ARBA" id="ARBA00023163"/>
    </source>
</evidence>
<name>A0ABV9M765_9ENTE</name>